<dbReference type="GO" id="GO:0016705">
    <property type="term" value="F:oxidoreductase activity, acting on paired donors, with incorporation or reduction of molecular oxygen"/>
    <property type="evidence" value="ECO:0007669"/>
    <property type="project" value="InterPro"/>
</dbReference>
<dbReference type="AlphaFoldDB" id="A0AAE3GFU2"/>
<dbReference type="PANTHER" id="PTHR24291:SF50">
    <property type="entry name" value="BIFUNCTIONAL ALBAFLAVENONE MONOOXYGENASE_TERPENE SYNTHASE"/>
    <property type="match status" value="1"/>
</dbReference>
<feature type="compositionally biased region" description="Basic residues" evidence="8">
    <location>
        <begin position="366"/>
        <end position="375"/>
    </location>
</feature>
<evidence type="ECO:0000256" key="3">
    <source>
        <dbReference type="ARBA" id="ARBA00022723"/>
    </source>
</evidence>
<evidence type="ECO:0000313" key="10">
    <source>
        <dbReference type="Proteomes" id="UP001206128"/>
    </source>
</evidence>
<comment type="caution">
    <text evidence="9">The sequence shown here is derived from an EMBL/GenBank/DDBJ whole genome shotgun (WGS) entry which is preliminary data.</text>
</comment>
<feature type="binding site" description="axial binding residue" evidence="7">
    <location>
        <position position="326"/>
    </location>
    <ligand>
        <name>heme</name>
        <dbReference type="ChEBI" id="CHEBI:30413"/>
    </ligand>
    <ligandPart>
        <name>Fe</name>
        <dbReference type="ChEBI" id="CHEBI:18248"/>
    </ligandPart>
</feature>
<keyword evidence="2 7" id="KW-0349">Heme</keyword>
<evidence type="ECO:0000256" key="7">
    <source>
        <dbReference type="PIRSR" id="PIRSR602401-1"/>
    </source>
</evidence>
<comment type="similarity">
    <text evidence="1">Belongs to the cytochrome P450 family.</text>
</comment>
<dbReference type="InterPro" id="IPR001128">
    <property type="entry name" value="Cyt_P450"/>
</dbReference>
<proteinExistence type="inferred from homology"/>
<protein>
    <submittedName>
        <fullName evidence="9">Cytochrome P450</fullName>
    </submittedName>
</protein>
<keyword evidence="4" id="KW-0560">Oxidoreductase</keyword>
<keyword evidence="6" id="KW-0503">Monooxygenase</keyword>
<evidence type="ECO:0000256" key="2">
    <source>
        <dbReference type="ARBA" id="ARBA00022617"/>
    </source>
</evidence>
<comment type="cofactor">
    <cofactor evidence="7">
        <name>heme</name>
        <dbReference type="ChEBI" id="CHEBI:30413"/>
    </cofactor>
</comment>
<keyword evidence="3 7" id="KW-0479">Metal-binding</keyword>
<sequence>MRDPREVLAAAARSGNGRTELQPGLWLVTDPDTTEQLLAHRAAHTVRAAQRSAVTDWGADGLAAWLAARRAMRPALAPARVAGFTPVITSHAERITAGWQSPGSIDVLREAVRLVSTVNVHHLLGEPSPRLSALVERELTAAEQAGGVFPLRRRRLLRAQHATHTAIQRHVRADTARAGLLAVLADHGLSERVVTLALRNMLLSSHHVPAAALAWVFHELSTRPELQRRAHAEAAAHQDFRDLRLCRDIVRETLRLHPPVWQLQRQLAAPVVGFASGTTVLFSPYLNHRDPGAHAQPQRFHPDRWPANPHPAPGSYFPFALGPRFCPGSQLALVELTVILAAVLRTHRLAPHRSPTPARGVLHAPRGLRLRVSPRQRRDQG</sequence>
<dbReference type="GO" id="GO:0004497">
    <property type="term" value="F:monooxygenase activity"/>
    <property type="evidence" value="ECO:0007669"/>
    <property type="project" value="UniProtKB-KW"/>
</dbReference>
<dbReference type="InterPro" id="IPR002401">
    <property type="entry name" value="Cyt_P450_E_grp-I"/>
</dbReference>
<dbReference type="InterPro" id="IPR050196">
    <property type="entry name" value="Cytochrome_P450_Monoox"/>
</dbReference>
<evidence type="ECO:0000256" key="1">
    <source>
        <dbReference type="ARBA" id="ARBA00010617"/>
    </source>
</evidence>
<evidence type="ECO:0000256" key="5">
    <source>
        <dbReference type="ARBA" id="ARBA00023004"/>
    </source>
</evidence>
<dbReference type="PANTHER" id="PTHR24291">
    <property type="entry name" value="CYTOCHROME P450 FAMILY 4"/>
    <property type="match status" value="1"/>
</dbReference>
<dbReference type="Pfam" id="PF00067">
    <property type="entry name" value="p450"/>
    <property type="match status" value="1"/>
</dbReference>
<feature type="region of interest" description="Disordered" evidence="8">
    <location>
        <begin position="351"/>
        <end position="381"/>
    </location>
</feature>
<dbReference type="GO" id="GO:0020037">
    <property type="term" value="F:heme binding"/>
    <property type="evidence" value="ECO:0007669"/>
    <property type="project" value="InterPro"/>
</dbReference>
<evidence type="ECO:0000256" key="6">
    <source>
        <dbReference type="ARBA" id="ARBA00023033"/>
    </source>
</evidence>
<reference evidence="9" key="1">
    <citation type="submission" date="2022-06" db="EMBL/GenBank/DDBJ databases">
        <title>Genomic Encyclopedia of Archaeal and Bacterial Type Strains, Phase II (KMG-II): from individual species to whole genera.</title>
        <authorList>
            <person name="Goeker M."/>
        </authorList>
    </citation>
    <scope>NUCLEOTIDE SEQUENCE</scope>
    <source>
        <strain evidence="9">DSM 43935</strain>
    </source>
</reference>
<evidence type="ECO:0000256" key="8">
    <source>
        <dbReference type="SAM" id="MobiDB-lite"/>
    </source>
</evidence>
<evidence type="ECO:0000313" key="9">
    <source>
        <dbReference type="EMBL" id="MCP2167456.1"/>
    </source>
</evidence>
<dbReference type="InterPro" id="IPR036396">
    <property type="entry name" value="Cyt_P450_sf"/>
</dbReference>
<dbReference type="RefSeq" id="WP_253774362.1">
    <property type="nucleotide sequence ID" value="NZ_JAMTCK010000010.1"/>
</dbReference>
<evidence type="ECO:0000256" key="4">
    <source>
        <dbReference type="ARBA" id="ARBA00023002"/>
    </source>
</evidence>
<keyword evidence="10" id="KW-1185">Reference proteome</keyword>
<dbReference type="GO" id="GO:0005506">
    <property type="term" value="F:iron ion binding"/>
    <property type="evidence" value="ECO:0007669"/>
    <property type="project" value="InterPro"/>
</dbReference>
<keyword evidence="5 7" id="KW-0408">Iron</keyword>
<gene>
    <name evidence="9" type="ORF">LX83_004329</name>
</gene>
<accession>A0AAE3GFU2</accession>
<dbReference type="EMBL" id="JAMTCK010000010">
    <property type="protein sequence ID" value="MCP2167456.1"/>
    <property type="molecule type" value="Genomic_DNA"/>
</dbReference>
<dbReference type="Proteomes" id="UP001206128">
    <property type="component" value="Unassembled WGS sequence"/>
</dbReference>
<dbReference type="SUPFAM" id="SSF48264">
    <property type="entry name" value="Cytochrome P450"/>
    <property type="match status" value="1"/>
</dbReference>
<dbReference type="Gene3D" id="1.10.630.10">
    <property type="entry name" value="Cytochrome P450"/>
    <property type="match status" value="1"/>
</dbReference>
<name>A0AAE3GFU2_9PSEU</name>
<dbReference type="PRINTS" id="PR00385">
    <property type="entry name" value="P450"/>
</dbReference>
<organism evidence="9 10">
    <name type="scientific">Goodfellowiella coeruleoviolacea</name>
    <dbReference type="NCBI Taxonomy" id="334858"/>
    <lineage>
        <taxon>Bacteria</taxon>
        <taxon>Bacillati</taxon>
        <taxon>Actinomycetota</taxon>
        <taxon>Actinomycetes</taxon>
        <taxon>Pseudonocardiales</taxon>
        <taxon>Pseudonocardiaceae</taxon>
        <taxon>Goodfellowiella</taxon>
    </lineage>
</organism>
<dbReference type="PRINTS" id="PR00463">
    <property type="entry name" value="EP450I"/>
</dbReference>